<dbReference type="EMBL" id="KZ819321">
    <property type="protein sequence ID" value="PWN24134.1"/>
    <property type="molecule type" value="Genomic_DNA"/>
</dbReference>
<evidence type="ECO:0000313" key="8">
    <source>
        <dbReference type="EMBL" id="PWN24134.1"/>
    </source>
</evidence>
<evidence type="ECO:0000256" key="2">
    <source>
        <dbReference type="ARBA" id="ARBA00022723"/>
    </source>
</evidence>
<evidence type="ECO:0000256" key="3">
    <source>
        <dbReference type="ARBA" id="ARBA00023004"/>
    </source>
</evidence>
<keyword evidence="5" id="KW-0676">Redox-active center</keyword>
<evidence type="ECO:0000313" key="9">
    <source>
        <dbReference type="Proteomes" id="UP000245942"/>
    </source>
</evidence>
<evidence type="ECO:0000256" key="1">
    <source>
        <dbReference type="ARBA" id="ARBA00022714"/>
    </source>
</evidence>
<evidence type="ECO:0000256" key="6">
    <source>
        <dbReference type="ARBA" id="ARBA00067618"/>
    </source>
</evidence>
<dbReference type="PANTHER" id="PTHR10293">
    <property type="entry name" value="GLUTAREDOXIN FAMILY MEMBER"/>
    <property type="match status" value="1"/>
</dbReference>
<evidence type="ECO:0000259" key="7">
    <source>
        <dbReference type="Pfam" id="PF00462"/>
    </source>
</evidence>
<dbReference type="InterPro" id="IPR036249">
    <property type="entry name" value="Thioredoxin-like_sf"/>
</dbReference>
<dbReference type="RefSeq" id="XP_025351294.1">
    <property type="nucleotide sequence ID" value="XM_025491463.1"/>
</dbReference>
<dbReference type="InterPro" id="IPR002109">
    <property type="entry name" value="Glutaredoxin"/>
</dbReference>
<dbReference type="GO" id="GO:0005759">
    <property type="term" value="C:mitochondrial matrix"/>
    <property type="evidence" value="ECO:0007669"/>
    <property type="project" value="TreeGrafter"/>
</dbReference>
<proteinExistence type="predicted"/>
<dbReference type="Pfam" id="PF00462">
    <property type="entry name" value="Glutaredoxin"/>
    <property type="match status" value="1"/>
</dbReference>
<dbReference type="InterPro" id="IPR033658">
    <property type="entry name" value="GRX_PICOT-like"/>
</dbReference>
<dbReference type="GeneID" id="37013197"/>
<evidence type="ECO:0000256" key="4">
    <source>
        <dbReference type="ARBA" id="ARBA00023014"/>
    </source>
</evidence>
<dbReference type="GO" id="GO:0051537">
    <property type="term" value="F:2 iron, 2 sulfur cluster binding"/>
    <property type="evidence" value="ECO:0007669"/>
    <property type="project" value="UniProtKB-KW"/>
</dbReference>
<dbReference type="Proteomes" id="UP000245942">
    <property type="component" value="Unassembled WGS sequence"/>
</dbReference>
<organism evidence="8 9">
    <name type="scientific">Pseudomicrostroma glucosiphilum</name>
    <dbReference type="NCBI Taxonomy" id="1684307"/>
    <lineage>
        <taxon>Eukaryota</taxon>
        <taxon>Fungi</taxon>
        <taxon>Dikarya</taxon>
        <taxon>Basidiomycota</taxon>
        <taxon>Ustilaginomycotina</taxon>
        <taxon>Exobasidiomycetes</taxon>
        <taxon>Microstromatales</taxon>
        <taxon>Microstromatales incertae sedis</taxon>
        <taxon>Pseudomicrostroma</taxon>
    </lineage>
</organism>
<dbReference type="GO" id="GO:0046872">
    <property type="term" value="F:metal ion binding"/>
    <property type="evidence" value="ECO:0007669"/>
    <property type="project" value="UniProtKB-KW"/>
</dbReference>
<dbReference type="FunFam" id="3.40.30.10:FF:000005">
    <property type="entry name" value="Glutaredoxin 5"/>
    <property type="match status" value="1"/>
</dbReference>
<dbReference type="GO" id="GO:0044571">
    <property type="term" value="P:[2Fe-2S] cluster assembly"/>
    <property type="evidence" value="ECO:0007669"/>
    <property type="project" value="UniProtKB-ARBA"/>
</dbReference>
<keyword evidence="1" id="KW-0001">2Fe-2S</keyword>
<keyword evidence="9" id="KW-1185">Reference proteome</keyword>
<keyword evidence="3" id="KW-0408">Iron</keyword>
<dbReference type="STRING" id="1684307.A0A316UGT1"/>
<dbReference type="SUPFAM" id="SSF52833">
    <property type="entry name" value="Thioredoxin-like"/>
    <property type="match status" value="1"/>
</dbReference>
<dbReference type="InterPro" id="IPR004480">
    <property type="entry name" value="Monothiol_GRX-rel"/>
</dbReference>
<accession>A0A316UGT1</accession>
<dbReference type="NCBIfam" id="TIGR00365">
    <property type="entry name" value="Grx4 family monothiol glutaredoxin"/>
    <property type="match status" value="1"/>
</dbReference>
<dbReference type="AlphaFoldDB" id="A0A316UGT1"/>
<name>A0A316UGT1_9BASI</name>
<dbReference type="GO" id="GO:0015036">
    <property type="term" value="F:disulfide oxidoreductase activity"/>
    <property type="evidence" value="ECO:0007669"/>
    <property type="project" value="UniProtKB-ARBA"/>
</dbReference>
<sequence length="163" mass="17735">MSLFRQASSSLRLLRTPATSSSLLQAPAQRSLFHTTSLRLALSADARKKIDAAVQGNPLVVFMKGTPELPMCGFSRAVCQIMEVQGVKPEVMKTYNCLDDPELREGVKEYSSWPTIPQVYVNGEFVGGCDIMLSMHQSGELEQVLEKAGVLSPLPPPSEAPKA</sequence>
<dbReference type="PROSITE" id="PS51354">
    <property type="entry name" value="GLUTAREDOXIN_2"/>
    <property type="match status" value="1"/>
</dbReference>
<dbReference type="OrthoDB" id="415696at2759"/>
<dbReference type="CDD" id="cd03028">
    <property type="entry name" value="GRX_PICOT_like"/>
    <property type="match status" value="1"/>
</dbReference>
<reference evidence="8 9" key="1">
    <citation type="journal article" date="2018" name="Mol. Biol. Evol.">
        <title>Broad Genomic Sampling Reveals a Smut Pathogenic Ancestry of the Fungal Clade Ustilaginomycotina.</title>
        <authorList>
            <person name="Kijpornyongpan T."/>
            <person name="Mondo S.J."/>
            <person name="Barry K."/>
            <person name="Sandor L."/>
            <person name="Lee J."/>
            <person name="Lipzen A."/>
            <person name="Pangilinan J."/>
            <person name="LaButti K."/>
            <person name="Hainaut M."/>
            <person name="Henrissat B."/>
            <person name="Grigoriev I.V."/>
            <person name="Spatafora J.W."/>
            <person name="Aime M.C."/>
        </authorList>
    </citation>
    <scope>NUCLEOTIDE SEQUENCE [LARGE SCALE GENOMIC DNA]</scope>
    <source>
        <strain evidence="8 9">MCA 4718</strain>
    </source>
</reference>
<dbReference type="Gene3D" id="3.40.30.10">
    <property type="entry name" value="Glutaredoxin"/>
    <property type="match status" value="1"/>
</dbReference>
<dbReference type="PANTHER" id="PTHR10293:SF16">
    <property type="entry name" value="GLUTAREDOXIN-RELATED PROTEIN 5, MITOCHONDRIAL"/>
    <property type="match status" value="1"/>
</dbReference>
<evidence type="ECO:0000256" key="5">
    <source>
        <dbReference type="ARBA" id="ARBA00023284"/>
    </source>
</evidence>
<keyword evidence="2" id="KW-0479">Metal-binding</keyword>
<protein>
    <recommendedName>
        <fullName evidence="6">Monothiol glutaredoxin-5, mitochondrial</fullName>
    </recommendedName>
</protein>
<feature type="domain" description="Glutaredoxin" evidence="7">
    <location>
        <begin position="60"/>
        <end position="126"/>
    </location>
</feature>
<keyword evidence="4" id="KW-0411">Iron-sulfur</keyword>
<gene>
    <name evidence="8" type="ORF">BCV69DRAFT_280036</name>
</gene>